<dbReference type="Proteomes" id="UP000295124">
    <property type="component" value="Unassembled WGS sequence"/>
</dbReference>
<feature type="signal peptide" evidence="2">
    <location>
        <begin position="1"/>
        <end position="33"/>
    </location>
</feature>
<comment type="caution">
    <text evidence="3">The sequence shown here is derived from an EMBL/GenBank/DDBJ whole genome shotgun (WGS) entry which is preliminary data.</text>
</comment>
<evidence type="ECO:0000256" key="2">
    <source>
        <dbReference type="SAM" id="SignalP"/>
    </source>
</evidence>
<feature type="chain" id="PRO_5038359609" description="Lipoprotein" evidence="2">
    <location>
        <begin position="34"/>
        <end position="221"/>
    </location>
</feature>
<gene>
    <name evidence="3" type="ORF">E1263_40950</name>
</gene>
<dbReference type="InterPro" id="IPR027304">
    <property type="entry name" value="Trigger_fact/SurA_dom_sf"/>
</dbReference>
<keyword evidence="2" id="KW-0732">Signal</keyword>
<dbReference type="PROSITE" id="PS51257">
    <property type="entry name" value="PROKAR_LIPOPROTEIN"/>
    <property type="match status" value="1"/>
</dbReference>
<dbReference type="SUPFAM" id="SSF109998">
    <property type="entry name" value="Triger factor/SurA peptide-binding domain-like"/>
    <property type="match status" value="1"/>
</dbReference>
<dbReference type="EMBL" id="SMKX01000242">
    <property type="protein sequence ID" value="TDD44345.1"/>
    <property type="molecule type" value="Genomic_DNA"/>
</dbReference>
<name>A0A4R4YHK4_9ACTN</name>
<proteinExistence type="predicted"/>
<organism evidence="3 4">
    <name type="scientific">Kribbella antibiotica</name>
    <dbReference type="NCBI Taxonomy" id="190195"/>
    <lineage>
        <taxon>Bacteria</taxon>
        <taxon>Bacillati</taxon>
        <taxon>Actinomycetota</taxon>
        <taxon>Actinomycetes</taxon>
        <taxon>Propionibacteriales</taxon>
        <taxon>Kribbellaceae</taxon>
        <taxon>Kribbella</taxon>
    </lineage>
</organism>
<evidence type="ECO:0000313" key="4">
    <source>
        <dbReference type="Proteomes" id="UP000295124"/>
    </source>
</evidence>
<feature type="compositionally biased region" description="Low complexity" evidence="1">
    <location>
        <begin position="209"/>
        <end position="221"/>
    </location>
</feature>
<protein>
    <recommendedName>
        <fullName evidence="5">Lipoprotein</fullName>
    </recommendedName>
</protein>
<dbReference type="OrthoDB" id="3212108at2"/>
<evidence type="ECO:0008006" key="5">
    <source>
        <dbReference type="Google" id="ProtNLM"/>
    </source>
</evidence>
<reference evidence="3 4" key="1">
    <citation type="submission" date="2019-03" db="EMBL/GenBank/DDBJ databases">
        <title>Draft genome sequences of novel Actinobacteria.</title>
        <authorList>
            <person name="Sahin N."/>
            <person name="Ay H."/>
            <person name="Saygin H."/>
        </authorList>
    </citation>
    <scope>NUCLEOTIDE SEQUENCE [LARGE SCALE GENOMIC DNA]</scope>
    <source>
        <strain evidence="3 4">JCM 13523</strain>
    </source>
</reference>
<feature type="region of interest" description="Disordered" evidence="1">
    <location>
        <begin position="184"/>
        <end position="221"/>
    </location>
</feature>
<sequence length="221" mass="22304">MTTKRGDSVSRGRKFGALGAAAALVLLAGGCAAGTHPGAAAVVGKTEISVGDVDKTSRAVSAALGQPFATSVTLSELVNNALVKEVREQRSVSVSDAEAAAAAKLVVRDATAYAKFEADPVAREFLLNVASTAVATIKLGGGTGVNGTQAEVQAAQRAGLTVLKDAAKNITVDVSPRFGKWTDGAIDGTVSGSLSDESAQAKAKREAAENAAKQQQQQPQG</sequence>
<dbReference type="AlphaFoldDB" id="A0A4R4YHK4"/>
<keyword evidence="4" id="KW-1185">Reference proteome</keyword>
<evidence type="ECO:0000256" key="1">
    <source>
        <dbReference type="SAM" id="MobiDB-lite"/>
    </source>
</evidence>
<accession>A0A4R4YHK4</accession>
<evidence type="ECO:0000313" key="3">
    <source>
        <dbReference type="EMBL" id="TDD44345.1"/>
    </source>
</evidence>